<sequence length="63" mass="6962">MRERPKAERHHLSCPVCGALPGTSCLQDGAELAEVHPSRRMPIAERNWRSASGWIPPELQGTS</sequence>
<dbReference type="AlphaFoldDB" id="A0A841D5K7"/>
<comment type="caution">
    <text evidence="2">The sequence shown here is derived from an EMBL/GenBank/DDBJ whole genome shotgun (WGS) entry which is preliminary data.</text>
</comment>
<gene>
    <name evidence="2" type="ORF">FHS22_002918</name>
</gene>
<dbReference type="InterPro" id="IPR056911">
    <property type="entry name" value="Phage_Znf_bind_put"/>
</dbReference>
<keyword evidence="3" id="KW-1185">Reference proteome</keyword>
<organism evidence="2 3">
    <name type="scientific">Planomonospora venezuelensis</name>
    <dbReference type="NCBI Taxonomy" id="1999"/>
    <lineage>
        <taxon>Bacteria</taxon>
        <taxon>Bacillati</taxon>
        <taxon>Actinomycetota</taxon>
        <taxon>Actinomycetes</taxon>
        <taxon>Streptosporangiales</taxon>
        <taxon>Streptosporangiaceae</taxon>
        <taxon>Planomonospora</taxon>
    </lineage>
</organism>
<evidence type="ECO:0000313" key="3">
    <source>
        <dbReference type="Proteomes" id="UP000562352"/>
    </source>
</evidence>
<feature type="domain" description="DNA-binding phage zinc finger" evidence="1">
    <location>
        <begin position="7"/>
        <end position="40"/>
    </location>
</feature>
<proteinExistence type="predicted"/>
<dbReference type="Pfam" id="PF24623">
    <property type="entry name" value="Phage_zn_bind_8"/>
    <property type="match status" value="1"/>
</dbReference>
<evidence type="ECO:0000259" key="1">
    <source>
        <dbReference type="Pfam" id="PF24623"/>
    </source>
</evidence>
<dbReference type="EMBL" id="JACHJJ010000008">
    <property type="protein sequence ID" value="MBB5963638.1"/>
    <property type="molecule type" value="Genomic_DNA"/>
</dbReference>
<reference evidence="2 3" key="1">
    <citation type="submission" date="2020-08" db="EMBL/GenBank/DDBJ databases">
        <title>Genomic Encyclopedia of Type Strains, Phase III (KMG-III): the genomes of soil and plant-associated and newly described type strains.</title>
        <authorList>
            <person name="Whitman W."/>
        </authorList>
    </citation>
    <scope>NUCLEOTIDE SEQUENCE [LARGE SCALE GENOMIC DNA]</scope>
    <source>
        <strain evidence="2 3">CECT 3303</strain>
    </source>
</reference>
<name>A0A841D5K7_PLAVE</name>
<evidence type="ECO:0000313" key="2">
    <source>
        <dbReference type="EMBL" id="MBB5963638.1"/>
    </source>
</evidence>
<dbReference type="Proteomes" id="UP000562352">
    <property type="component" value="Unassembled WGS sequence"/>
</dbReference>
<dbReference type="RefSeq" id="WP_184941919.1">
    <property type="nucleotide sequence ID" value="NZ_BAAAWZ010000001.1"/>
</dbReference>
<accession>A0A841D5K7</accession>
<protein>
    <recommendedName>
        <fullName evidence="1">DNA-binding phage zinc finger domain-containing protein</fullName>
    </recommendedName>
</protein>